<sequence length="176" mass="19456">MFLQTPELKRATNNSVTNNNATPTIAIDIESRFHGQSNEVCGNDVAEEVDLINRFCMPVCTRDHAARSMGLEVIEKTVMGWLDGYGSPKHSRLPSNVTPVGNNVGINNAATNGHCCADKNNAEYISLVTLHMPTILRLSVNCPFMDVRQSFASILDLVQEVLQMDVNILEEPQKQQ</sequence>
<proteinExistence type="predicted"/>
<dbReference type="eggNOG" id="ENOG502S7AA">
    <property type="taxonomic scope" value="Eukaryota"/>
</dbReference>
<dbReference type="OMA" id="CQHILEI"/>
<reference evidence="2 3" key="1">
    <citation type="journal article" date="2014" name="Nat. Commun.">
        <title>Molecular traces of alternative social organization in a termite genome.</title>
        <authorList>
            <person name="Terrapon N."/>
            <person name="Li C."/>
            <person name="Robertson H.M."/>
            <person name="Ji L."/>
            <person name="Meng X."/>
            <person name="Booth W."/>
            <person name="Chen Z."/>
            <person name="Childers C.P."/>
            <person name="Glastad K.M."/>
            <person name="Gokhale K."/>
            <person name="Gowin J."/>
            <person name="Gronenberg W."/>
            <person name="Hermansen R.A."/>
            <person name="Hu H."/>
            <person name="Hunt B.G."/>
            <person name="Huylmans A.K."/>
            <person name="Khalil S.M."/>
            <person name="Mitchell R.D."/>
            <person name="Munoz-Torres M.C."/>
            <person name="Mustard J.A."/>
            <person name="Pan H."/>
            <person name="Reese J.T."/>
            <person name="Scharf M.E."/>
            <person name="Sun F."/>
            <person name="Vogel H."/>
            <person name="Xiao J."/>
            <person name="Yang W."/>
            <person name="Yang Z."/>
            <person name="Yang Z."/>
            <person name="Zhou J."/>
            <person name="Zhu J."/>
            <person name="Brent C.S."/>
            <person name="Elsik C.G."/>
            <person name="Goodisman M.A."/>
            <person name="Liberles D.A."/>
            <person name="Roe R.M."/>
            <person name="Vargo E.L."/>
            <person name="Vilcinskas A."/>
            <person name="Wang J."/>
            <person name="Bornberg-Bauer E."/>
            <person name="Korb J."/>
            <person name="Zhang G."/>
            <person name="Liebig J."/>
        </authorList>
    </citation>
    <scope>NUCLEOTIDE SEQUENCE [LARGE SCALE GENOMIC DNA]</scope>
    <source>
        <tissue evidence="2">Whole organism</tissue>
    </source>
</reference>
<evidence type="ECO:0000313" key="2">
    <source>
        <dbReference type="EMBL" id="KDR18922.1"/>
    </source>
</evidence>
<gene>
    <name evidence="2" type="ORF">L798_06660</name>
</gene>
<name>A0A067RI34_ZOONE</name>
<protein>
    <submittedName>
        <fullName evidence="2">Uncharacterized protein</fullName>
    </submittedName>
</protein>
<dbReference type="STRING" id="136037.A0A067RI34"/>
<dbReference type="EMBL" id="KK852667">
    <property type="protein sequence ID" value="KDR18922.1"/>
    <property type="molecule type" value="Genomic_DNA"/>
</dbReference>
<feature type="region of interest" description="Disordered" evidence="1">
    <location>
        <begin position="1"/>
        <end position="20"/>
    </location>
</feature>
<keyword evidence="3" id="KW-1185">Reference proteome</keyword>
<dbReference type="AlphaFoldDB" id="A0A067RI34"/>
<organism evidence="2 3">
    <name type="scientific">Zootermopsis nevadensis</name>
    <name type="common">Dampwood termite</name>
    <dbReference type="NCBI Taxonomy" id="136037"/>
    <lineage>
        <taxon>Eukaryota</taxon>
        <taxon>Metazoa</taxon>
        <taxon>Ecdysozoa</taxon>
        <taxon>Arthropoda</taxon>
        <taxon>Hexapoda</taxon>
        <taxon>Insecta</taxon>
        <taxon>Pterygota</taxon>
        <taxon>Neoptera</taxon>
        <taxon>Polyneoptera</taxon>
        <taxon>Dictyoptera</taxon>
        <taxon>Blattodea</taxon>
        <taxon>Blattoidea</taxon>
        <taxon>Termitoidae</taxon>
        <taxon>Termopsidae</taxon>
        <taxon>Zootermopsis</taxon>
    </lineage>
</organism>
<evidence type="ECO:0000313" key="3">
    <source>
        <dbReference type="Proteomes" id="UP000027135"/>
    </source>
</evidence>
<accession>A0A067RI34</accession>
<evidence type="ECO:0000256" key="1">
    <source>
        <dbReference type="SAM" id="MobiDB-lite"/>
    </source>
</evidence>
<dbReference type="Proteomes" id="UP000027135">
    <property type="component" value="Unassembled WGS sequence"/>
</dbReference>
<dbReference type="InParanoid" id="A0A067RI34"/>